<accession>A0AAV7VU52</accession>
<sequence length="82" mass="9065">MERPLPIALLEPYILPNHAKEIIENKRRALQVAAAMGTNAAARDNEKGPHIFTTDDETLPCDDSQQRSQTPSVTLQIADTLI</sequence>
<evidence type="ECO:0000313" key="3">
    <source>
        <dbReference type="Proteomes" id="UP001066276"/>
    </source>
</evidence>
<organism evidence="2 3">
    <name type="scientific">Pleurodeles waltl</name>
    <name type="common">Iberian ribbed newt</name>
    <dbReference type="NCBI Taxonomy" id="8319"/>
    <lineage>
        <taxon>Eukaryota</taxon>
        <taxon>Metazoa</taxon>
        <taxon>Chordata</taxon>
        <taxon>Craniata</taxon>
        <taxon>Vertebrata</taxon>
        <taxon>Euteleostomi</taxon>
        <taxon>Amphibia</taxon>
        <taxon>Batrachia</taxon>
        <taxon>Caudata</taxon>
        <taxon>Salamandroidea</taxon>
        <taxon>Salamandridae</taxon>
        <taxon>Pleurodelinae</taxon>
        <taxon>Pleurodeles</taxon>
    </lineage>
</organism>
<dbReference type="Proteomes" id="UP001066276">
    <property type="component" value="Chromosome 1_2"/>
</dbReference>
<evidence type="ECO:0000256" key="1">
    <source>
        <dbReference type="SAM" id="MobiDB-lite"/>
    </source>
</evidence>
<protein>
    <submittedName>
        <fullName evidence="2">Uncharacterized protein</fullName>
    </submittedName>
</protein>
<feature type="region of interest" description="Disordered" evidence="1">
    <location>
        <begin position="56"/>
        <end position="82"/>
    </location>
</feature>
<reference evidence="2" key="1">
    <citation type="journal article" date="2022" name="bioRxiv">
        <title>Sequencing and chromosome-scale assembly of the giantPleurodeles waltlgenome.</title>
        <authorList>
            <person name="Brown T."/>
            <person name="Elewa A."/>
            <person name="Iarovenko S."/>
            <person name="Subramanian E."/>
            <person name="Araus A.J."/>
            <person name="Petzold A."/>
            <person name="Susuki M."/>
            <person name="Suzuki K.-i.T."/>
            <person name="Hayashi T."/>
            <person name="Toyoda A."/>
            <person name="Oliveira C."/>
            <person name="Osipova E."/>
            <person name="Leigh N.D."/>
            <person name="Simon A."/>
            <person name="Yun M.H."/>
        </authorList>
    </citation>
    <scope>NUCLEOTIDE SEQUENCE</scope>
    <source>
        <strain evidence="2">20211129_DDA</strain>
        <tissue evidence="2">Liver</tissue>
    </source>
</reference>
<gene>
    <name evidence="2" type="ORF">NDU88_000447</name>
</gene>
<dbReference type="AlphaFoldDB" id="A0AAV7VU52"/>
<keyword evidence="3" id="KW-1185">Reference proteome</keyword>
<proteinExistence type="predicted"/>
<evidence type="ECO:0000313" key="2">
    <source>
        <dbReference type="EMBL" id="KAJ1205012.1"/>
    </source>
</evidence>
<feature type="compositionally biased region" description="Polar residues" evidence="1">
    <location>
        <begin position="66"/>
        <end position="82"/>
    </location>
</feature>
<dbReference type="EMBL" id="JANPWB010000002">
    <property type="protein sequence ID" value="KAJ1205012.1"/>
    <property type="molecule type" value="Genomic_DNA"/>
</dbReference>
<name>A0AAV7VU52_PLEWA</name>
<comment type="caution">
    <text evidence="2">The sequence shown here is derived from an EMBL/GenBank/DDBJ whole genome shotgun (WGS) entry which is preliminary data.</text>
</comment>